<dbReference type="Proteomes" id="UP000800094">
    <property type="component" value="Unassembled WGS sequence"/>
</dbReference>
<protein>
    <submittedName>
        <fullName evidence="2">Uncharacterized protein</fullName>
    </submittedName>
</protein>
<reference evidence="2" key="1">
    <citation type="journal article" date="2020" name="Stud. Mycol.">
        <title>101 Dothideomycetes genomes: a test case for predicting lifestyles and emergence of pathogens.</title>
        <authorList>
            <person name="Haridas S."/>
            <person name="Albert R."/>
            <person name="Binder M."/>
            <person name="Bloem J."/>
            <person name="Labutti K."/>
            <person name="Salamov A."/>
            <person name="Andreopoulos B."/>
            <person name="Baker S."/>
            <person name="Barry K."/>
            <person name="Bills G."/>
            <person name="Bluhm B."/>
            <person name="Cannon C."/>
            <person name="Castanera R."/>
            <person name="Culley D."/>
            <person name="Daum C."/>
            <person name="Ezra D."/>
            <person name="Gonzalez J."/>
            <person name="Henrissat B."/>
            <person name="Kuo A."/>
            <person name="Liang C."/>
            <person name="Lipzen A."/>
            <person name="Lutzoni F."/>
            <person name="Magnuson J."/>
            <person name="Mondo S."/>
            <person name="Nolan M."/>
            <person name="Ohm R."/>
            <person name="Pangilinan J."/>
            <person name="Park H.-J."/>
            <person name="Ramirez L."/>
            <person name="Alfaro M."/>
            <person name="Sun H."/>
            <person name="Tritt A."/>
            <person name="Yoshinaga Y."/>
            <person name="Zwiers L.-H."/>
            <person name="Turgeon B."/>
            <person name="Goodwin S."/>
            <person name="Spatafora J."/>
            <person name="Crous P."/>
            <person name="Grigoriev I."/>
        </authorList>
    </citation>
    <scope>NUCLEOTIDE SEQUENCE</scope>
    <source>
        <strain evidence="2">CBS 122368</strain>
    </source>
</reference>
<feature type="compositionally biased region" description="Basic and acidic residues" evidence="1">
    <location>
        <begin position="66"/>
        <end position="75"/>
    </location>
</feature>
<dbReference type="RefSeq" id="XP_033680026.1">
    <property type="nucleotide sequence ID" value="XM_033836485.1"/>
</dbReference>
<feature type="compositionally biased region" description="Polar residues" evidence="1">
    <location>
        <begin position="422"/>
        <end position="433"/>
    </location>
</feature>
<dbReference type="EMBL" id="ML987202">
    <property type="protein sequence ID" value="KAF2245022.1"/>
    <property type="molecule type" value="Genomic_DNA"/>
</dbReference>
<name>A0A6A6I4Y8_9PLEO</name>
<proteinExistence type="predicted"/>
<feature type="region of interest" description="Disordered" evidence="1">
    <location>
        <begin position="311"/>
        <end position="441"/>
    </location>
</feature>
<feature type="region of interest" description="Disordered" evidence="1">
    <location>
        <begin position="33"/>
        <end position="83"/>
    </location>
</feature>
<feature type="region of interest" description="Disordered" evidence="1">
    <location>
        <begin position="187"/>
        <end position="273"/>
    </location>
</feature>
<feature type="compositionally biased region" description="Low complexity" evidence="1">
    <location>
        <begin position="252"/>
        <end position="264"/>
    </location>
</feature>
<sequence length="490" mass="54205">MLYTPSPSYLYLCNQFPDYLGRQKTYVMDHSNARSNAGLSTSPVASQRPQNRVEERHGYLRKTSPRAHEIGEERSPAMPRVEGSASRDLPAISQSIPQGARDVVQAIATSGTINIMRCSCTHDIAPHSYNFESALRLGYELGVYQTRHFGPRTCGSMIGHSEPPQRTKGSCLGRFFNRFRRRNRNGISQAIEPMRSQNRITQCSAPEPLPSREEDLSRVQQLPSPTTPAFYTRAPDIRVSSNGYAHRRSRTRSSPSSLPHPLAPDAHQDNGGVAGATEFAHMFREPSLCDVASPATEYVVECNSLCRSSAASPLSERLNLTPPGQSRRHEDSSDMLSQRSQAGQRVPVTEHDTQQTPALFSASLASASAAPSNLERPSRTPSQRSMVSRHSKRANPPRVRSKPPFLAGRETSMASSEPLDTDQPTPRLRNTVQDGEDKRLSLRTTSTEKIGRHLDQRYLESNKRAKGIMAQDASTSAQRRGALDMSTIKC</sequence>
<gene>
    <name evidence="2" type="ORF">BU26DRAFT_91063</name>
</gene>
<dbReference type="AlphaFoldDB" id="A0A6A6I4Y8"/>
<keyword evidence="3" id="KW-1185">Reference proteome</keyword>
<feature type="compositionally biased region" description="Basic residues" evidence="1">
    <location>
        <begin position="387"/>
        <end position="401"/>
    </location>
</feature>
<feature type="compositionally biased region" description="Polar residues" evidence="1">
    <location>
        <begin position="218"/>
        <end position="229"/>
    </location>
</feature>
<evidence type="ECO:0000313" key="3">
    <source>
        <dbReference type="Proteomes" id="UP000800094"/>
    </source>
</evidence>
<feature type="compositionally biased region" description="Polar residues" evidence="1">
    <location>
        <begin position="33"/>
        <end position="50"/>
    </location>
</feature>
<feature type="compositionally biased region" description="Low complexity" evidence="1">
    <location>
        <begin position="357"/>
        <end position="372"/>
    </location>
</feature>
<accession>A0A6A6I4Y8</accession>
<feature type="compositionally biased region" description="Polar residues" evidence="1">
    <location>
        <begin position="334"/>
        <end position="343"/>
    </location>
</feature>
<evidence type="ECO:0000313" key="2">
    <source>
        <dbReference type="EMBL" id="KAF2245022.1"/>
    </source>
</evidence>
<feature type="compositionally biased region" description="Polar residues" evidence="1">
    <location>
        <begin position="195"/>
        <end position="204"/>
    </location>
</feature>
<feature type="region of interest" description="Disordered" evidence="1">
    <location>
        <begin position="465"/>
        <end position="490"/>
    </location>
</feature>
<evidence type="ECO:0000256" key="1">
    <source>
        <dbReference type="SAM" id="MobiDB-lite"/>
    </source>
</evidence>
<dbReference type="GeneID" id="54589815"/>
<organism evidence="2 3">
    <name type="scientific">Trematosphaeria pertusa</name>
    <dbReference type="NCBI Taxonomy" id="390896"/>
    <lineage>
        <taxon>Eukaryota</taxon>
        <taxon>Fungi</taxon>
        <taxon>Dikarya</taxon>
        <taxon>Ascomycota</taxon>
        <taxon>Pezizomycotina</taxon>
        <taxon>Dothideomycetes</taxon>
        <taxon>Pleosporomycetidae</taxon>
        <taxon>Pleosporales</taxon>
        <taxon>Massarineae</taxon>
        <taxon>Trematosphaeriaceae</taxon>
        <taxon>Trematosphaeria</taxon>
    </lineage>
</organism>